<dbReference type="Proteomes" id="UP000824261">
    <property type="component" value="Unassembled WGS sequence"/>
</dbReference>
<name>A0A9D1D3A0_9ACTN</name>
<sequence length="176" mass="18638">MLRRIASLSLVFVLALSLSGCVAPDSVEDAAKGAADTAANAVDTARNLTGDAVEMVDALSNIEAGKISRLVVRDAVTNEVITEITDQNAINDALAGMSGINSIASTPEEPQEYLFEIWQPATILFGESSSETNDIMVLEIVTFKGSEVIRMTVSPLNLSLSFSAPDTAHRLRALAQ</sequence>
<evidence type="ECO:0000313" key="2">
    <source>
        <dbReference type="EMBL" id="HIR01698.1"/>
    </source>
</evidence>
<evidence type="ECO:0000313" key="3">
    <source>
        <dbReference type="Proteomes" id="UP000824261"/>
    </source>
</evidence>
<evidence type="ECO:0000256" key="1">
    <source>
        <dbReference type="SAM" id="SignalP"/>
    </source>
</evidence>
<proteinExistence type="predicted"/>
<feature type="signal peptide" evidence="1">
    <location>
        <begin position="1"/>
        <end position="23"/>
    </location>
</feature>
<comment type="caution">
    <text evidence="2">The sequence shown here is derived from an EMBL/GenBank/DDBJ whole genome shotgun (WGS) entry which is preliminary data.</text>
</comment>
<evidence type="ECO:0008006" key="4">
    <source>
        <dbReference type="Google" id="ProtNLM"/>
    </source>
</evidence>
<feature type="chain" id="PRO_5039259022" description="Lipoprotein" evidence="1">
    <location>
        <begin position="24"/>
        <end position="176"/>
    </location>
</feature>
<organism evidence="2 3">
    <name type="scientific">Candidatus Aveggerthella stercoripullorum</name>
    <dbReference type="NCBI Taxonomy" id="2840688"/>
    <lineage>
        <taxon>Bacteria</taxon>
        <taxon>Bacillati</taxon>
        <taxon>Actinomycetota</taxon>
        <taxon>Coriobacteriia</taxon>
        <taxon>Eggerthellales</taxon>
        <taxon>Eggerthellaceae</taxon>
        <taxon>Eggerthellaceae incertae sedis</taxon>
        <taxon>Candidatus Aveggerthella</taxon>
    </lineage>
</organism>
<reference evidence="2" key="2">
    <citation type="journal article" date="2021" name="PeerJ">
        <title>Extensive microbial diversity within the chicken gut microbiome revealed by metagenomics and culture.</title>
        <authorList>
            <person name="Gilroy R."/>
            <person name="Ravi A."/>
            <person name="Getino M."/>
            <person name="Pursley I."/>
            <person name="Horton D.L."/>
            <person name="Alikhan N.F."/>
            <person name="Baker D."/>
            <person name="Gharbi K."/>
            <person name="Hall N."/>
            <person name="Watson M."/>
            <person name="Adriaenssens E.M."/>
            <person name="Foster-Nyarko E."/>
            <person name="Jarju S."/>
            <person name="Secka A."/>
            <person name="Antonio M."/>
            <person name="Oren A."/>
            <person name="Chaudhuri R.R."/>
            <person name="La Ragione R."/>
            <person name="Hildebrand F."/>
            <person name="Pallen M.J."/>
        </authorList>
    </citation>
    <scope>NUCLEOTIDE SEQUENCE</scope>
    <source>
        <strain evidence="2">ChiGjej1B1-2707</strain>
    </source>
</reference>
<accession>A0A9D1D3A0</accession>
<keyword evidence="1" id="KW-0732">Signal</keyword>
<reference evidence="2" key="1">
    <citation type="submission" date="2020-10" db="EMBL/GenBank/DDBJ databases">
        <authorList>
            <person name="Gilroy R."/>
        </authorList>
    </citation>
    <scope>NUCLEOTIDE SEQUENCE</scope>
    <source>
        <strain evidence="2">ChiGjej1B1-2707</strain>
    </source>
</reference>
<dbReference type="AlphaFoldDB" id="A0A9D1D3A0"/>
<dbReference type="EMBL" id="DVGB01000064">
    <property type="protein sequence ID" value="HIR01698.1"/>
    <property type="molecule type" value="Genomic_DNA"/>
</dbReference>
<protein>
    <recommendedName>
        <fullName evidence="4">Lipoprotein</fullName>
    </recommendedName>
</protein>
<gene>
    <name evidence="2" type="ORF">IAA69_05480</name>
</gene>
<dbReference type="PROSITE" id="PS51257">
    <property type="entry name" value="PROKAR_LIPOPROTEIN"/>
    <property type="match status" value="1"/>
</dbReference>